<evidence type="ECO:0000256" key="1">
    <source>
        <dbReference type="SAM" id="SignalP"/>
    </source>
</evidence>
<organism evidence="2 3">
    <name type="scientific">Cercophora newfieldiana</name>
    <dbReference type="NCBI Taxonomy" id="92897"/>
    <lineage>
        <taxon>Eukaryota</taxon>
        <taxon>Fungi</taxon>
        <taxon>Dikarya</taxon>
        <taxon>Ascomycota</taxon>
        <taxon>Pezizomycotina</taxon>
        <taxon>Sordariomycetes</taxon>
        <taxon>Sordariomycetidae</taxon>
        <taxon>Sordariales</taxon>
        <taxon>Lasiosphaeriaceae</taxon>
        <taxon>Cercophora</taxon>
    </lineage>
</organism>
<gene>
    <name evidence="2" type="ORF">B0T16DRAFT_448283</name>
</gene>
<evidence type="ECO:0000313" key="2">
    <source>
        <dbReference type="EMBL" id="KAK0640589.1"/>
    </source>
</evidence>
<proteinExistence type="predicted"/>
<evidence type="ECO:0000313" key="3">
    <source>
        <dbReference type="Proteomes" id="UP001174936"/>
    </source>
</evidence>
<keyword evidence="1" id="KW-0732">Signal</keyword>
<keyword evidence="3" id="KW-1185">Reference proteome</keyword>
<feature type="signal peptide" evidence="1">
    <location>
        <begin position="1"/>
        <end position="18"/>
    </location>
</feature>
<sequence length="161" mass="17529">MRSLAALLALGLYPLILAQTPTQTPYIPPVDPGFWTLNITNIRSAQGFESMAVWAVHSAHPEKVMYDYWEFLGQNTTSIRTDRRFQYELKGICGVGQMVVVKQAADIGGRDVWITGSADVAFKVNTVTGRGGTANGIRVNATFDNGAVDVCGRPLNRDPNA</sequence>
<comment type="caution">
    <text evidence="2">The sequence shown here is derived from an EMBL/GenBank/DDBJ whole genome shotgun (WGS) entry which is preliminary data.</text>
</comment>
<accession>A0AA39XUQ4</accession>
<reference evidence="2" key="1">
    <citation type="submission" date="2023-06" db="EMBL/GenBank/DDBJ databases">
        <title>Genome-scale phylogeny and comparative genomics of the fungal order Sordariales.</title>
        <authorList>
            <consortium name="Lawrence Berkeley National Laboratory"/>
            <person name="Hensen N."/>
            <person name="Bonometti L."/>
            <person name="Westerberg I."/>
            <person name="Brannstrom I.O."/>
            <person name="Guillou S."/>
            <person name="Cros-Aarteil S."/>
            <person name="Calhoun S."/>
            <person name="Haridas S."/>
            <person name="Kuo A."/>
            <person name="Mondo S."/>
            <person name="Pangilinan J."/>
            <person name="Riley R."/>
            <person name="Labutti K."/>
            <person name="Andreopoulos B."/>
            <person name="Lipzen A."/>
            <person name="Chen C."/>
            <person name="Yanf M."/>
            <person name="Daum C."/>
            <person name="Ng V."/>
            <person name="Clum A."/>
            <person name="Steindorff A."/>
            <person name="Ohm R."/>
            <person name="Martin F."/>
            <person name="Silar P."/>
            <person name="Natvig D."/>
            <person name="Lalanne C."/>
            <person name="Gautier V."/>
            <person name="Ament-Velasquez S.L."/>
            <person name="Kruys A."/>
            <person name="Hutchinson M.I."/>
            <person name="Powell A.J."/>
            <person name="Barry K."/>
            <person name="Miller A.N."/>
            <person name="Grigoriev I.V."/>
            <person name="Debuchy R."/>
            <person name="Gladieux P."/>
            <person name="Thoren M.H."/>
            <person name="Johannesson H."/>
        </authorList>
    </citation>
    <scope>NUCLEOTIDE SEQUENCE</scope>
    <source>
        <strain evidence="2">SMH2532-1</strain>
    </source>
</reference>
<protein>
    <submittedName>
        <fullName evidence="2">Uncharacterized protein</fullName>
    </submittedName>
</protein>
<dbReference type="EMBL" id="JAULSV010000006">
    <property type="protein sequence ID" value="KAK0640589.1"/>
    <property type="molecule type" value="Genomic_DNA"/>
</dbReference>
<dbReference type="Proteomes" id="UP001174936">
    <property type="component" value="Unassembled WGS sequence"/>
</dbReference>
<name>A0AA39XUQ4_9PEZI</name>
<feature type="chain" id="PRO_5041410797" evidence="1">
    <location>
        <begin position="19"/>
        <end position="161"/>
    </location>
</feature>
<dbReference type="AlphaFoldDB" id="A0AA39XUQ4"/>